<name>A0A833E0S0_9EURY</name>
<organism evidence="1 2">
    <name type="scientific">Thermococcus paralvinellae</name>
    <dbReference type="NCBI Taxonomy" id="582419"/>
    <lineage>
        <taxon>Archaea</taxon>
        <taxon>Methanobacteriati</taxon>
        <taxon>Methanobacteriota</taxon>
        <taxon>Thermococci</taxon>
        <taxon>Thermococcales</taxon>
        <taxon>Thermococcaceae</taxon>
        <taxon>Thermococcus</taxon>
    </lineage>
</organism>
<proteinExistence type="predicted"/>
<dbReference type="AlphaFoldDB" id="A0A833E0S0"/>
<dbReference type="Proteomes" id="UP000649326">
    <property type="component" value="Unassembled WGS sequence"/>
</dbReference>
<reference evidence="1" key="1">
    <citation type="journal article" date="2020" name="ISME J.">
        <title>Gammaproteobacteria mediating utilization of methyl-, sulfur- and petroleum organic compounds in deep ocean hydrothermal plumes.</title>
        <authorList>
            <person name="Zhou Z."/>
            <person name="Liu Y."/>
            <person name="Pan J."/>
            <person name="Cron B.R."/>
            <person name="Toner B.M."/>
            <person name="Anantharaman K."/>
            <person name="Breier J.A."/>
            <person name="Dick G.J."/>
            <person name="Li M."/>
        </authorList>
    </citation>
    <scope>NUCLEOTIDE SEQUENCE</scope>
    <source>
        <strain evidence="1">SZUA-1451</strain>
    </source>
</reference>
<comment type="caution">
    <text evidence="1">The sequence shown here is derived from an EMBL/GenBank/DDBJ whole genome shotgun (WGS) entry which is preliminary data.</text>
</comment>
<accession>A0A833E0S0</accession>
<evidence type="ECO:0000313" key="1">
    <source>
        <dbReference type="EMBL" id="HIP75240.1"/>
    </source>
</evidence>
<sequence>MEEITIVTPEGLEEGAKKMINELKRRKDILDKTFGLIKTKSAKELKVDLYAFKPLLIRVSQLSI</sequence>
<protein>
    <submittedName>
        <fullName evidence="1">Uncharacterized protein</fullName>
    </submittedName>
</protein>
<evidence type="ECO:0000313" key="2">
    <source>
        <dbReference type="Proteomes" id="UP000649326"/>
    </source>
</evidence>
<dbReference type="EMBL" id="DQUG01000154">
    <property type="protein sequence ID" value="HIP75240.1"/>
    <property type="molecule type" value="Genomic_DNA"/>
</dbReference>
<gene>
    <name evidence="1" type="ORF">EYH13_03710</name>
</gene>